<dbReference type="EMBL" id="CM037152">
    <property type="protein sequence ID" value="KAH7836049.1"/>
    <property type="molecule type" value="Genomic_DNA"/>
</dbReference>
<keyword evidence="2" id="KW-1185">Reference proteome</keyword>
<protein>
    <submittedName>
        <fullName evidence="1">Uncharacterized protein</fullName>
    </submittedName>
</protein>
<gene>
    <name evidence="1" type="ORF">Vadar_032298</name>
</gene>
<comment type="caution">
    <text evidence="1">The sequence shown here is derived from an EMBL/GenBank/DDBJ whole genome shotgun (WGS) entry which is preliminary data.</text>
</comment>
<name>A0ACB7X683_9ERIC</name>
<reference evidence="1 2" key="1">
    <citation type="journal article" date="2021" name="Hortic Res">
        <title>High-quality reference genome and annotation aids understanding of berry development for evergreen blueberry (Vaccinium darrowii).</title>
        <authorList>
            <person name="Yu J."/>
            <person name="Hulse-Kemp A.M."/>
            <person name="Babiker E."/>
            <person name="Staton M."/>
        </authorList>
    </citation>
    <scope>NUCLEOTIDE SEQUENCE [LARGE SCALE GENOMIC DNA]</scope>
    <source>
        <strain evidence="2">cv. NJ 8807/NJ 8810</strain>
        <tissue evidence="1">Young leaf</tissue>
    </source>
</reference>
<evidence type="ECO:0000313" key="2">
    <source>
        <dbReference type="Proteomes" id="UP000828048"/>
    </source>
</evidence>
<proteinExistence type="predicted"/>
<dbReference type="Proteomes" id="UP000828048">
    <property type="component" value="Chromosome 2"/>
</dbReference>
<accession>A0ACB7X683</accession>
<sequence length="249" mass="29246">MDSEDTEERYVSIESDDTEVSSERYVSMGSEDTEERYVRARSMESPKKGHVRGRSFRDEDYSSRRVFLYSYPLQWGGEDKYDEEYKEKTARSLYGRARSTESVDTEERYVSIESEDTEVSSERYVSMESEDTEEERYVRARSMESSEKRYVRARSFRDEDYSSRRVFLYSYPLQWGGEDKYDEEYKEKTASSGNGGEEKKKSIKELIVSIFRWGEVKVLVLRRFKHKLGLYIIACLPVGVKPPNALVSA</sequence>
<evidence type="ECO:0000313" key="1">
    <source>
        <dbReference type="EMBL" id="KAH7836049.1"/>
    </source>
</evidence>
<organism evidence="1 2">
    <name type="scientific">Vaccinium darrowii</name>
    <dbReference type="NCBI Taxonomy" id="229202"/>
    <lineage>
        <taxon>Eukaryota</taxon>
        <taxon>Viridiplantae</taxon>
        <taxon>Streptophyta</taxon>
        <taxon>Embryophyta</taxon>
        <taxon>Tracheophyta</taxon>
        <taxon>Spermatophyta</taxon>
        <taxon>Magnoliopsida</taxon>
        <taxon>eudicotyledons</taxon>
        <taxon>Gunneridae</taxon>
        <taxon>Pentapetalae</taxon>
        <taxon>asterids</taxon>
        <taxon>Ericales</taxon>
        <taxon>Ericaceae</taxon>
        <taxon>Vaccinioideae</taxon>
        <taxon>Vaccinieae</taxon>
        <taxon>Vaccinium</taxon>
    </lineage>
</organism>